<dbReference type="GO" id="GO:1902600">
    <property type="term" value="P:proton transmembrane transport"/>
    <property type="evidence" value="ECO:0007669"/>
    <property type="project" value="UniProtKB-KW"/>
</dbReference>
<proteinExistence type="inferred from homology"/>
<evidence type="ECO:0000313" key="9">
    <source>
        <dbReference type="EMBL" id="CAH8312916.1"/>
    </source>
</evidence>
<evidence type="ECO:0000256" key="2">
    <source>
        <dbReference type="ARBA" id="ARBA00007681"/>
    </source>
</evidence>
<keyword evidence="8" id="KW-0066">ATP synthesis</keyword>
<comment type="subcellular location">
    <subcellularLocation>
        <location evidence="1">Membrane</location>
        <topology evidence="1">Peripheral membrane protein</topology>
    </subcellularLocation>
</comment>
<dbReference type="AlphaFoldDB" id="A0ABC8J3W3"/>
<dbReference type="GO" id="GO:0045259">
    <property type="term" value="C:proton-transporting ATP synthase complex"/>
    <property type="evidence" value="ECO:0007669"/>
    <property type="project" value="UniProtKB-KW"/>
</dbReference>
<comment type="similarity">
    <text evidence="2">Belongs to the ATPase gamma chain family.</text>
</comment>
<evidence type="ECO:0000256" key="6">
    <source>
        <dbReference type="ARBA" id="ARBA00023136"/>
    </source>
</evidence>
<dbReference type="SUPFAM" id="SSF52943">
    <property type="entry name" value="ATP synthase (F1-ATPase), gamma subunit"/>
    <property type="match status" value="1"/>
</dbReference>
<comment type="caution">
    <text evidence="9">The sequence shown here is derived from an EMBL/GenBank/DDBJ whole genome shotgun (WGS) entry which is preliminary data.</text>
</comment>
<dbReference type="EMBL" id="CAKOAT010075155">
    <property type="protein sequence ID" value="CAH8312916.1"/>
    <property type="molecule type" value="Genomic_DNA"/>
</dbReference>
<dbReference type="InterPro" id="IPR035968">
    <property type="entry name" value="ATP_synth_F1_ATPase_gsu"/>
</dbReference>
<keyword evidence="7" id="KW-0139">CF(1)</keyword>
<evidence type="ECO:0000256" key="3">
    <source>
        <dbReference type="ARBA" id="ARBA00022448"/>
    </source>
</evidence>
<gene>
    <name evidence="9" type="ORF">ERUC_LOCUS6348</name>
</gene>
<keyword evidence="10" id="KW-1185">Reference proteome</keyword>
<dbReference type="Proteomes" id="UP001642260">
    <property type="component" value="Unassembled WGS sequence"/>
</dbReference>
<keyword evidence="5" id="KW-0406">Ion transport</keyword>
<accession>A0ABC8J3W3</accession>
<reference evidence="9 10" key="1">
    <citation type="submission" date="2022-03" db="EMBL/GenBank/DDBJ databases">
        <authorList>
            <person name="Macdonald S."/>
            <person name="Ahmed S."/>
            <person name="Newling K."/>
        </authorList>
    </citation>
    <scope>NUCLEOTIDE SEQUENCE [LARGE SCALE GENOMIC DNA]</scope>
</reference>
<name>A0ABC8J3W3_ERUVS</name>
<evidence type="ECO:0000256" key="4">
    <source>
        <dbReference type="ARBA" id="ARBA00022781"/>
    </source>
</evidence>
<dbReference type="Gene3D" id="1.10.287.80">
    <property type="entry name" value="ATP synthase, gamma subunit, helix hairpin domain"/>
    <property type="match status" value="1"/>
</dbReference>
<evidence type="ECO:0000256" key="1">
    <source>
        <dbReference type="ARBA" id="ARBA00004170"/>
    </source>
</evidence>
<protein>
    <submittedName>
        <fullName evidence="9">Uncharacterized protein</fullName>
    </submittedName>
</protein>
<keyword evidence="6" id="KW-0472">Membrane</keyword>
<evidence type="ECO:0000256" key="8">
    <source>
        <dbReference type="ARBA" id="ARBA00023310"/>
    </source>
</evidence>
<sequence>MKTDVSSTESIKSTSHKINYITTRSRALKSWGFLESLKNYEKSGCEKGAGTGSSEGFRYELSHIVNSHLGVLSISTQVMGNSIKSVKNIQKITKTMKMVAASKLRAVQGRA</sequence>
<evidence type="ECO:0000256" key="7">
    <source>
        <dbReference type="ARBA" id="ARBA00023196"/>
    </source>
</evidence>
<evidence type="ECO:0000313" key="10">
    <source>
        <dbReference type="Proteomes" id="UP001642260"/>
    </source>
</evidence>
<keyword evidence="4" id="KW-0375">Hydrogen ion transport</keyword>
<keyword evidence="3" id="KW-0813">Transport</keyword>
<dbReference type="GO" id="GO:0006754">
    <property type="term" value="P:ATP biosynthetic process"/>
    <property type="evidence" value="ECO:0007669"/>
    <property type="project" value="UniProtKB-KW"/>
</dbReference>
<organism evidence="9 10">
    <name type="scientific">Eruca vesicaria subsp. sativa</name>
    <name type="common">Garden rocket</name>
    <name type="synonym">Eruca sativa</name>
    <dbReference type="NCBI Taxonomy" id="29727"/>
    <lineage>
        <taxon>Eukaryota</taxon>
        <taxon>Viridiplantae</taxon>
        <taxon>Streptophyta</taxon>
        <taxon>Embryophyta</taxon>
        <taxon>Tracheophyta</taxon>
        <taxon>Spermatophyta</taxon>
        <taxon>Magnoliopsida</taxon>
        <taxon>eudicotyledons</taxon>
        <taxon>Gunneridae</taxon>
        <taxon>Pentapetalae</taxon>
        <taxon>rosids</taxon>
        <taxon>malvids</taxon>
        <taxon>Brassicales</taxon>
        <taxon>Brassicaceae</taxon>
        <taxon>Brassiceae</taxon>
        <taxon>Eruca</taxon>
    </lineage>
</organism>
<evidence type="ECO:0000256" key="5">
    <source>
        <dbReference type="ARBA" id="ARBA00023065"/>
    </source>
</evidence>